<reference evidence="2" key="1">
    <citation type="journal article" date="2019" name="Beilstein J. Org. Chem.">
        <title>Nanangenines: drimane sesquiterpenoids as the dominant metabolite cohort of a novel Australian fungus, Aspergillus nanangensis.</title>
        <authorList>
            <person name="Lacey H.J."/>
            <person name="Gilchrist C.L.M."/>
            <person name="Crombie A."/>
            <person name="Kalaitzis J.A."/>
            <person name="Vuong D."/>
            <person name="Rutledge P.J."/>
            <person name="Turner P."/>
            <person name="Pitt J.I."/>
            <person name="Lacey E."/>
            <person name="Chooi Y.H."/>
            <person name="Piggott A.M."/>
        </authorList>
    </citation>
    <scope>NUCLEOTIDE SEQUENCE</scope>
    <source>
        <strain evidence="2">MST-FP2251</strain>
    </source>
</reference>
<dbReference type="EMBL" id="VCAU01000075">
    <property type="protein sequence ID" value="KAF9886542.1"/>
    <property type="molecule type" value="Genomic_DNA"/>
</dbReference>
<keyword evidence="1" id="KW-0732">Signal</keyword>
<feature type="chain" id="PRO_5042190234" evidence="1">
    <location>
        <begin position="19"/>
        <end position="78"/>
    </location>
</feature>
<dbReference type="Proteomes" id="UP001194746">
    <property type="component" value="Unassembled WGS sequence"/>
</dbReference>
<comment type="caution">
    <text evidence="2">The sequence shown here is derived from an EMBL/GenBank/DDBJ whole genome shotgun (WGS) entry which is preliminary data.</text>
</comment>
<protein>
    <submittedName>
        <fullName evidence="2">Uncharacterized protein</fullName>
    </submittedName>
</protein>
<gene>
    <name evidence="2" type="ORF">FE257_011314</name>
</gene>
<reference evidence="2" key="2">
    <citation type="submission" date="2020-02" db="EMBL/GenBank/DDBJ databases">
        <authorList>
            <person name="Gilchrist C.L.M."/>
            <person name="Chooi Y.-H."/>
        </authorList>
    </citation>
    <scope>NUCLEOTIDE SEQUENCE</scope>
    <source>
        <strain evidence="2">MST-FP2251</strain>
    </source>
</reference>
<evidence type="ECO:0000313" key="2">
    <source>
        <dbReference type="EMBL" id="KAF9886542.1"/>
    </source>
</evidence>
<dbReference type="AlphaFoldDB" id="A0AAD4GRG9"/>
<evidence type="ECO:0000313" key="3">
    <source>
        <dbReference type="Proteomes" id="UP001194746"/>
    </source>
</evidence>
<keyword evidence="3" id="KW-1185">Reference proteome</keyword>
<organism evidence="2 3">
    <name type="scientific">Aspergillus nanangensis</name>
    <dbReference type="NCBI Taxonomy" id="2582783"/>
    <lineage>
        <taxon>Eukaryota</taxon>
        <taxon>Fungi</taxon>
        <taxon>Dikarya</taxon>
        <taxon>Ascomycota</taxon>
        <taxon>Pezizomycotina</taxon>
        <taxon>Eurotiomycetes</taxon>
        <taxon>Eurotiomycetidae</taxon>
        <taxon>Eurotiales</taxon>
        <taxon>Aspergillaceae</taxon>
        <taxon>Aspergillus</taxon>
        <taxon>Aspergillus subgen. Circumdati</taxon>
    </lineage>
</organism>
<proteinExistence type="predicted"/>
<accession>A0AAD4GRG9</accession>
<evidence type="ECO:0000256" key="1">
    <source>
        <dbReference type="SAM" id="SignalP"/>
    </source>
</evidence>
<feature type="signal peptide" evidence="1">
    <location>
        <begin position="1"/>
        <end position="18"/>
    </location>
</feature>
<sequence length="78" mass="7972">MQFSKIFMTLALVMATHAMTLDTRQGPGIGALCTCTTCSMDDADTSCCDGSFTVECCNGDSMTCSCCVGGACGDVGCD</sequence>
<name>A0AAD4GRG9_ASPNN</name>